<feature type="transmembrane region" description="Helical" evidence="2">
    <location>
        <begin position="39"/>
        <end position="60"/>
    </location>
</feature>
<evidence type="ECO:0000313" key="3">
    <source>
        <dbReference type="EMBL" id="WTW66427.1"/>
    </source>
</evidence>
<accession>A0AAU2VG11</accession>
<dbReference type="Gene3D" id="3.40.50.1820">
    <property type="entry name" value="alpha/beta hydrolase"/>
    <property type="match status" value="1"/>
</dbReference>
<keyword evidence="2" id="KW-0472">Membrane</keyword>
<organism evidence="3">
    <name type="scientific">Streptomyces sp. NBC_00003</name>
    <dbReference type="NCBI Taxonomy" id="2903608"/>
    <lineage>
        <taxon>Bacteria</taxon>
        <taxon>Bacillati</taxon>
        <taxon>Actinomycetota</taxon>
        <taxon>Actinomycetes</taxon>
        <taxon>Kitasatosporales</taxon>
        <taxon>Streptomycetaceae</taxon>
        <taxon>Streptomyces</taxon>
    </lineage>
</organism>
<dbReference type="InterPro" id="IPR050583">
    <property type="entry name" value="Mycobacterial_A85_antigen"/>
</dbReference>
<dbReference type="GO" id="GO:0016747">
    <property type="term" value="F:acyltransferase activity, transferring groups other than amino-acyl groups"/>
    <property type="evidence" value="ECO:0007669"/>
    <property type="project" value="TreeGrafter"/>
</dbReference>
<dbReference type="InterPro" id="IPR000801">
    <property type="entry name" value="Esterase-like"/>
</dbReference>
<dbReference type="SUPFAM" id="SSF53474">
    <property type="entry name" value="alpha/beta-Hydrolases"/>
    <property type="match status" value="1"/>
</dbReference>
<reference evidence="3" key="1">
    <citation type="submission" date="2022-10" db="EMBL/GenBank/DDBJ databases">
        <title>The complete genomes of actinobacterial strains from the NBC collection.</title>
        <authorList>
            <person name="Joergensen T.S."/>
            <person name="Alvarez Arevalo M."/>
            <person name="Sterndorff E.B."/>
            <person name="Faurdal D."/>
            <person name="Vuksanovic O."/>
            <person name="Mourched A.-S."/>
            <person name="Charusanti P."/>
            <person name="Shaw S."/>
            <person name="Blin K."/>
            <person name="Weber T."/>
        </authorList>
    </citation>
    <scope>NUCLEOTIDE SEQUENCE</scope>
    <source>
        <strain evidence="3">NBC_00003</strain>
    </source>
</reference>
<dbReference type="EMBL" id="CP108318">
    <property type="protein sequence ID" value="WTW66427.1"/>
    <property type="molecule type" value="Genomic_DNA"/>
</dbReference>
<keyword evidence="2" id="KW-0812">Transmembrane</keyword>
<proteinExistence type="predicted"/>
<protein>
    <submittedName>
        <fullName evidence="3">Esterase family protein</fullName>
    </submittedName>
</protein>
<gene>
    <name evidence="3" type="ORF">OG549_15560</name>
</gene>
<dbReference type="AlphaFoldDB" id="A0AAU2VG11"/>
<name>A0AAU2VG11_9ACTN</name>
<dbReference type="PANTHER" id="PTHR48098">
    <property type="entry name" value="ENTEROCHELIN ESTERASE-RELATED"/>
    <property type="match status" value="1"/>
</dbReference>
<evidence type="ECO:0000256" key="1">
    <source>
        <dbReference type="SAM" id="MobiDB-lite"/>
    </source>
</evidence>
<keyword evidence="2" id="KW-1133">Transmembrane helix</keyword>
<feature type="transmembrane region" description="Helical" evidence="2">
    <location>
        <begin position="6"/>
        <end position="27"/>
    </location>
</feature>
<dbReference type="PANTHER" id="PTHR48098:SF1">
    <property type="entry name" value="DIACYLGLYCEROL ACYLTRANSFERASE_MYCOLYLTRANSFERASE AG85A"/>
    <property type="match status" value="1"/>
</dbReference>
<dbReference type="InterPro" id="IPR029058">
    <property type="entry name" value="AB_hydrolase_fold"/>
</dbReference>
<sequence length="406" mass="42654">MSLTGTPFFVTAIVVAALAVLVPLLVWHKVGGPVVVRGAVRLFMVLVAQASAVVVVFVAVNNANGLYDTWGDLLGTDSHVAAAPNLGADGTGGRSIAREPRVKQAFSPVDDANMGTGVQVTQLTGRVSGADGEVYVWLPPQYDDPAYKDKTFPVVELLPGYPGSARDWFINLDVTGQLRPLMVGGEVEPFILVAPRTSLLPGQDTGCANVPGVVNADTWLSVDVRKMVTDNFRAQTGGDGWAVAGISAGAHCSAKLAIEHPDRYRAGISLSGYNDPAAESDSITAGDPVLRRETDPLWMLTHAKHPPKTSLFLTGQPGDGYEDGLALRRAAKAPTEVWVQKTGGGHLNVVWKPLVPEVFRWLSGQLSGVQNTKETRDAKGGPRPAGGSGDGTVVRATGAGGVRGEK</sequence>
<dbReference type="Pfam" id="PF00756">
    <property type="entry name" value="Esterase"/>
    <property type="match status" value="1"/>
</dbReference>
<evidence type="ECO:0000256" key="2">
    <source>
        <dbReference type="SAM" id="Phobius"/>
    </source>
</evidence>
<feature type="region of interest" description="Disordered" evidence="1">
    <location>
        <begin position="370"/>
        <end position="406"/>
    </location>
</feature>